<keyword evidence="2" id="KW-0472">Membrane</keyword>
<keyword evidence="2" id="KW-1133">Transmembrane helix</keyword>
<feature type="region of interest" description="Disordered" evidence="1">
    <location>
        <begin position="75"/>
        <end position="110"/>
    </location>
</feature>
<evidence type="ECO:0000256" key="2">
    <source>
        <dbReference type="SAM" id="Phobius"/>
    </source>
</evidence>
<protein>
    <submittedName>
        <fullName evidence="3">Uncharacterized protein</fullName>
    </submittedName>
</protein>
<name>A0A518IMX3_9BACT</name>
<dbReference type="AlphaFoldDB" id="A0A518IMX3"/>
<dbReference type="Proteomes" id="UP000316770">
    <property type="component" value="Chromosome"/>
</dbReference>
<accession>A0A518IMX3</accession>
<evidence type="ECO:0000313" key="3">
    <source>
        <dbReference type="EMBL" id="QDV54433.1"/>
    </source>
</evidence>
<keyword evidence="2" id="KW-0812">Transmembrane</keyword>
<sequence>MRSVGSRRRFGDSHDLGFACGRCGSRIANWVEFVWVCGCFHLPTPQISRRDSGQLAVGKRIATYGFDVTRHADREAGHRIPSGRTGALYRLGRRTGSSHRGPRDHGGQRARARRFQVALSVASECGIARAWAATPEGSRKRLAHPTGGIASAQPPANRCHALGVVMDVAVPPTFHCTAVGLWMSPFATSPFATLVSVFIGQWAILSFGACWQLALAVLAYRYRKDAPS</sequence>
<organism evidence="3 4">
    <name type="scientific">Rosistilla oblonga</name>
    <dbReference type="NCBI Taxonomy" id="2527990"/>
    <lineage>
        <taxon>Bacteria</taxon>
        <taxon>Pseudomonadati</taxon>
        <taxon>Planctomycetota</taxon>
        <taxon>Planctomycetia</taxon>
        <taxon>Pirellulales</taxon>
        <taxon>Pirellulaceae</taxon>
        <taxon>Rosistilla</taxon>
    </lineage>
</organism>
<proteinExistence type="predicted"/>
<keyword evidence="4" id="KW-1185">Reference proteome</keyword>
<feature type="transmembrane region" description="Helical" evidence="2">
    <location>
        <begin position="195"/>
        <end position="220"/>
    </location>
</feature>
<feature type="compositionally biased region" description="Basic residues" evidence="1">
    <location>
        <begin position="91"/>
        <end position="100"/>
    </location>
</feature>
<reference evidence="3 4" key="1">
    <citation type="submission" date="2019-02" db="EMBL/GenBank/DDBJ databases">
        <title>Deep-cultivation of Planctomycetes and their phenomic and genomic characterization uncovers novel biology.</title>
        <authorList>
            <person name="Wiegand S."/>
            <person name="Jogler M."/>
            <person name="Boedeker C."/>
            <person name="Pinto D."/>
            <person name="Vollmers J."/>
            <person name="Rivas-Marin E."/>
            <person name="Kohn T."/>
            <person name="Peeters S.H."/>
            <person name="Heuer A."/>
            <person name="Rast P."/>
            <person name="Oberbeckmann S."/>
            <person name="Bunk B."/>
            <person name="Jeske O."/>
            <person name="Meyerdierks A."/>
            <person name="Storesund J.E."/>
            <person name="Kallscheuer N."/>
            <person name="Luecker S."/>
            <person name="Lage O.M."/>
            <person name="Pohl T."/>
            <person name="Merkel B.J."/>
            <person name="Hornburger P."/>
            <person name="Mueller R.-W."/>
            <person name="Bruemmer F."/>
            <person name="Labrenz M."/>
            <person name="Spormann A.M."/>
            <person name="Op den Camp H."/>
            <person name="Overmann J."/>
            <person name="Amann R."/>
            <person name="Jetten M.S.M."/>
            <person name="Mascher T."/>
            <person name="Medema M.H."/>
            <person name="Devos D.P."/>
            <person name="Kaster A.-K."/>
            <person name="Ovreas L."/>
            <person name="Rohde M."/>
            <person name="Galperin M.Y."/>
            <person name="Jogler C."/>
        </authorList>
    </citation>
    <scope>NUCLEOTIDE SEQUENCE [LARGE SCALE GENOMIC DNA]</scope>
    <source>
        <strain evidence="3 4">Mal33</strain>
    </source>
</reference>
<dbReference type="EMBL" id="CP036318">
    <property type="protein sequence ID" value="QDV54433.1"/>
    <property type="molecule type" value="Genomic_DNA"/>
</dbReference>
<feature type="transmembrane region" description="Helical" evidence="2">
    <location>
        <begin position="161"/>
        <end position="183"/>
    </location>
</feature>
<evidence type="ECO:0000256" key="1">
    <source>
        <dbReference type="SAM" id="MobiDB-lite"/>
    </source>
</evidence>
<evidence type="ECO:0000313" key="4">
    <source>
        <dbReference type="Proteomes" id="UP000316770"/>
    </source>
</evidence>
<gene>
    <name evidence="3" type="ORF">Mal33_03870</name>
</gene>